<proteinExistence type="predicted"/>
<protein>
    <submittedName>
        <fullName evidence="1">Uncharacterized protein</fullName>
    </submittedName>
</protein>
<dbReference type="EMBL" id="MT143106">
    <property type="protein sequence ID" value="QJA92908.1"/>
    <property type="molecule type" value="Genomic_DNA"/>
</dbReference>
<name>A0A6M3LIK0_9ZZZZ</name>
<organism evidence="1">
    <name type="scientific">viral metagenome</name>
    <dbReference type="NCBI Taxonomy" id="1070528"/>
    <lineage>
        <taxon>unclassified sequences</taxon>
        <taxon>metagenomes</taxon>
        <taxon>organismal metagenomes</taxon>
    </lineage>
</organism>
<gene>
    <name evidence="1" type="ORF">MM415B04423_0006</name>
</gene>
<accession>A0A6M3LIK0</accession>
<sequence length="151" mass="17045">MSEADIRGQIAIILAGVSGMGVVHEYQRWATTWEKFLDHFKDADNKINGCCISRAATPAFRKTMPTIEREHKYIIRYYYGLNDAAGSELIFQALVEGMQNKFDSDSNYKLGGYVLNSGPLQVRIIEPRMFGGVLCHFAELELPATERVTYS</sequence>
<reference evidence="1" key="1">
    <citation type="submission" date="2020-03" db="EMBL/GenBank/DDBJ databases">
        <title>The deep terrestrial virosphere.</title>
        <authorList>
            <person name="Holmfeldt K."/>
            <person name="Nilsson E."/>
            <person name="Simone D."/>
            <person name="Lopez-Fernandez M."/>
            <person name="Wu X."/>
            <person name="de Brujin I."/>
            <person name="Lundin D."/>
            <person name="Andersson A."/>
            <person name="Bertilsson S."/>
            <person name="Dopson M."/>
        </authorList>
    </citation>
    <scope>NUCLEOTIDE SEQUENCE</scope>
    <source>
        <strain evidence="1">MM415B04423</strain>
    </source>
</reference>
<dbReference type="AlphaFoldDB" id="A0A6M3LIK0"/>
<evidence type="ECO:0000313" key="1">
    <source>
        <dbReference type="EMBL" id="QJA92908.1"/>
    </source>
</evidence>